<feature type="domain" description="Integrase catalytic" evidence="7">
    <location>
        <begin position="1"/>
        <end position="58"/>
    </location>
</feature>
<keyword evidence="6" id="KW-0695">RNA-directed DNA polymerase</keyword>
<dbReference type="Pfam" id="PF00665">
    <property type="entry name" value="rve"/>
    <property type="match status" value="1"/>
</dbReference>
<dbReference type="GO" id="GO:0003964">
    <property type="term" value="F:RNA-directed DNA polymerase activity"/>
    <property type="evidence" value="ECO:0007669"/>
    <property type="project" value="UniProtKB-KW"/>
</dbReference>
<organism evidence="8 9">
    <name type="scientific">Bucco capensis</name>
    <name type="common">collared puffbird</name>
    <dbReference type="NCBI Taxonomy" id="135168"/>
    <lineage>
        <taxon>Eukaryota</taxon>
        <taxon>Metazoa</taxon>
        <taxon>Chordata</taxon>
        <taxon>Craniata</taxon>
        <taxon>Vertebrata</taxon>
        <taxon>Euteleostomi</taxon>
        <taxon>Archelosauria</taxon>
        <taxon>Archosauria</taxon>
        <taxon>Dinosauria</taxon>
        <taxon>Saurischia</taxon>
        <taxon>Theropoda</taxon>
        <taxon>Coelurosauria</taxon>
        <taxon>Aves</taxon>
        <taxon>Neognathae</taxon>
        <taxon>Neoaves</taxon>
        <taxon>Telluraves</taxon>
        <taxon>Coraciimorphae</taxon>
        <taxon>Piciformes</taxon>
        <taxon>Bucconidae</taxon>
        <taxon>Bucco</taxon>
    </lineage>
</organism>
<dbReference type="PANTHER" id="PTHR41694:SF3">
    <property type="entry name" value="RNA-DIRECTED DNA POLYMERASE-RELATED"/>
    <property type="match status" value="1"/>
</dbReference>
<dbReference type="GO" id="GO:0016787">
    <property type="term" value="F:hydrolase activity"/>
    <property type="evidence" value="ECO:0007669"/>
    <property type="project" value="UniProtKB-KW"/>
</dbReference>
<evidence type="ECO:0000256" key="6">
    <source>
        <dbReference type="ARBA" id="ARBA00022918"/>
    </source>
</evidence>
<reference evidence="8 9" key="1">
    <citation type="submission" date="2019-09" db="EMBL/GenBank/DDBJ databases">
        <title>Bird 10,000 Genomes (B10K) Project - Family phase.</title>
        <authorList>
            <person name="Zhang G."/>
        </authorList>
    </citation>
    <scope>NUCLEOTIDE SEQUENCE [LARGE SCALE GENOMIC DNA]</scope>
    <source>
        <strain evidence="8">B10K-DU-001-16</strain>
        <tissue evidence="8">Muscle</tissue>
    </source>
</reference>
<evidence type="ECO:0000313" key="8">
    <source>
        <dbReference type="EMBL" id="NXH17920.1"/>
    </source>
</evidence>
<dbReference type="InterPro" id="IPR036397">
    <property type="entry name" value="RNaseH_sf"/>
</dbReference>
<keyword evidence="5" id="KW-0378">Hydrolase</keyword>
<dbReference type="GO" id="GO:0004519">
    <property type="term" value="F:endonuclease activity"/>
    <property type="evidence" value="ECO:0007669"/>
    <property type="project" value="UniProtKB-KW"/>
</dbReference>
<comment type="caution">
    <text evidence="8">The sequence shown here is derived from an EMBL/GenBank/DDBJ whole genome shotgun (WGS) entry which is preliminary data.</text>
</comment>
<feature type="non-terminal residue" evidence="8">
    <location>
        <position position="58"/>
    </location>
</feature>
<evidence type="ECO:0000256" key="1">
    <source>
        <dbReference type="ARBA" id="ARBA00022679"/>
    </source>
</evidence>
<evidence type="ECO:0000256" key="2">
    <source>
        <dbReference type="ARBA" id="ARBA00022695"/>
    </source>
</evidence>
<evidence type="ECO:0000256" key="5">
    <source>
        <dbReference type="ARBA" id="ARBA00022801"/>
    </source>
</evidence>
<dbReference type="SUPFAM" id="SSF53098">
    <property type="entry name" value="Ribonuclease H-like"/>
    <property type="match status" value="1"/>
</dbReference>
<feature type="non-terminal residue" evidence="8">
    <location>
        <position position="1"/>
    </location>
</feature>
<dbReference type="GO" id="GO:0015074">
    <property type="term" value="P:DNA integration"/>
    <property type="evidence" value="ECO:0007669"/>
    <property type="project" value="InterPro"/>
</dbReference>
<protein>
    <submittedName>
        <fullName evidence="8">POK18 protein</fullName>
    </submittedName>
</protein>
<evidence type="ECO:0000259" key="7">
    <source>
        <dbReference type="PROSITE" id="PS50994"/>
    </source>
</evidence>
<evidence type="ECO:0000256" key="4">
    <source>
        <dbReference type="ARBA" id="ARBA00022759"/>
    </source>
</evidence>
<dbReference type="OrthoDB" id="9359997at2759"/>
<keyword evidence="2" id="KW-0548">Nucleotidyltransferase</keyword>
<dbReference type="InterPro" id="IPR012337">
    <property type="entry name" value="RNaseH-like_sf"/>
</dbReference>
<proteinExistence type="predicted"/>
<dbReference type="AlphaFoldDB" id="A0A7K9HXP7"/>
<dbReference type="InterPro" id="IPR001584">
    <property type="entry name" value="Integrase_cat-core"/>
</dbReference>
<dbReference type="PANTHER" id="PTHR41694">
    <property type="entry name" value="ENDOGENOUS RETROVIRUS GROUP K MEMBER POL PROTEIN"/>
    <property type="match status" value="1"/>
</dbReference>
<keyword evidence="1" id="KW-0808">Transferase</keyword>
<name>A0A7K9HXP7_9PICI</name>
<dbReference type="PROSITE" id="PS50994">
    <property type="entry name" value="INTEGRASE"/>
    <property type="match status" value="1"/>
</dbReference>
<accession>A0A7K9HXP7</accession>
<dbReference type="Gene3D" id="3.30.420.10">
    <property type="entry name" value="Ribonuclease H-like superfamily/Ribonuclease H"/>
    <property type="match status" value="1"/>
</dbReference>
<evidence type="ECO:0000313" key="9">
    <source>
        <dbReference type="Proteomes" id="UP000534107"/>
    </source>
</evidence>
<sequence>VRAAFAGLGIPREIKTDNGPGYIAHSTQTFFQRWGIQHVTRIPHSPTGQAIVERMDQT</sequence>
<dbReference type="EMBL" id="VWZO01013902">
    <property type="protein sequence ID" value="NXH17920.1"/>
    <property type="molecule type" value="Genomic_DNA"/>
</dbReference>
<gene>
    <name evidence="8" type="primary">Ervk18_1</name>
    <name evidence="8" type="ORF">BUCCAP_R16013</name>
</gene>
<keyword evidence="3" id="KW-0540">Nuclease</keyword>
<keyword evidence="4" id="KW-0255">Endonuclease</keyword>
<keyword evidence="9" id="KW-1185">Reference proteome</keyword>
<dbReference type="Proteomes" id="UP000534107">
    <property type="component" value="Unassembled WGS sequence"/>
</dbReference>
<evidence type="ECO:0000256" key="3">
    <source>
        <dbReference type="ARBA" id="ARBA00022722"/>
    </source>
</evidence>
<dbReference type="GO" id="GO:0035613">
    <property type="term" value="F:RNA stem-loop binding"/>
    <property type="evidence" value="ECO:0007669"/>
    <property type="project" value="TreeGrafter"/>
</dbReference>